<evidence type="ECO:0000256" key="7">
    <source>
        <dbReference type="ARBA" id="ARBA00023027"/>
    </source>
</evidence>
<dbReference type="AlphaFoldDB" id="A0A9W4H176"/>
<keyword evidence="9" id="KW-0472">Membrane</keyword>
<evidence type="ECO:0000256" key="3">
    <source>
        <dbReference type="ARBA" id="ARBA00022692"/>
    </source>
</evidence>
<keyword evidence="10" id="KW-0325">Glycoprotein</keyword>
<dbReference type="GO" id="GO:0042732">
    <property type="term" value="P:D-xylose metabolic process"/>
    <property type="evidence" value="ECO:0007669"/>
    <property type="project" value="InterPro"/>
</dbReference>
<name>A0A9W4H176_9ACTN</name>
<evidence type="ECO:0000313" key="15">
    <source>
        <dbReference type="EMBL" id="CAG7641459.1"/>
    </source>
</evidence>
<keyword evidence="8" id="KW-0333">Golgi apparatus</keyword>
<dbReference type="GO" id="GO:0048040">
    <property type="term" value="F:UDP-glucuronate decarboxylase activity"/>
    <property type="evidence" value="ECO:0007669"/>
    <property type="project" value="TreeGrafter"/>
</dbReference>
<dbReference type="GO" id="GO:0005737">
    <property type="term" value="C:cytoplasm"/>
    <property type="evidence" value="ECO:0007669"/>
    <property type="project" value="TreeGrafter"/>
</dbReference>
<evidence type="ECO:0000256" key="4">
    <source>
        <dbReference type="ARBA" id="ARBA00022793"/>
    </source>
</evidence>
<keyword evidence="3" id="KW-0812">Transmembrane</keyword>
<keyword evidence="6" id="KW-1133">Transmembrane helix</keyword>
<keyword evidence="7" id="KW-0520">NAD</keyword>
<evidence type="ECO:0000256" key="8">
    <source>
        <dbReference type="ARBA" id="ARBA00023034"/>
    </source>
</evidence>
<dbReference type="InterPro" id="IPR001509">
    <property type="entry name" value="Epimerase_deHydtase"/>
</dbReference>
<dbReference type="PANTHER" id="PTHR43078:SF6">
    <property type="entry name" value="UDP-GLUCURONIC ACID DECARBOXYLASE 1"/>
    <property type="match status" value="1"/>
</dbReference>
<sequence length="351" mass="37634">MARGTAEPGGTDSRQDDTTDEERDMGEGRPVRRAVVTGGAGFVGSHLCDRLRAEGTEVVCIDNLITGSTDNLRARAADPGFSLEVRDVCDPFDVAGPVDLVLHLASPASPHDYARHPLETLRAGAHGTANALDLAHRKGARFLLASTSEVYGDPLVHPQTEDYWGNVNPVGPRSQYDEAKRYAEALTTAYRGARRVDTVIVRLFNTYGPRMRPEDGRAVPTFVTQALAGEPLTVAGDGSQTRSLCYVDDTVGGILAAAAAVHPGPVNLGNPVELTILELARRVRDLCRSASPIAFVARPVDDPGLRRPDITLARAELGWQPVVDFDKGLAMTVDWFSRLGLPPRSPVSGLS</sequence>
<dbReference type="GO" id="GO:0070403">
    <property type="term" value="F:NAD+ binding"/>
    <property type="evidence" value="ECO:0007669"/>
    <property type="project" value="InterPro"/>
</dbReference>
<dbReference type="Proteomes" id="UP001153328">
    <property type="component" value="Unassembled WGS sequence"/>
</dbReference>
<organism evidence="15 16">
    <name type="scientific">Actinacidiphila bryophytorum</name>
    <dbReference type="NCBI Taxonomy" id="1436133"/>
    <lineage>
        <taxon>Bacteria</taxon>
        <taxon>Bacillati</taxon>
        <taxon>Actinomycetota</taxon>
        <taxon>Actinomycetes</taxon>
        <taxon>Kitasatosporales</taxon>
        <taxon>Streptomycetaceae</taxon>
        <taxon>Actinacidiphila</taxon>
    </lineage>
</organism>
<comment type="caution">
    <text evidence="15">The sequence shown here is derived from an EMBL/GenBank/DDBJ whole genome shotgun (WGS) entry which is preliminary data.</text>
</comment>
<evidence type="ECO:0000256" key="10">
    <source>
        <dbReference type="ARBA" id="ARBA00023180"/>
    </source>
</evidence>
<evidence type="ECO:0000313" key="16">
    <source>
        <dbReference type="Proteomes" id="UP001153328"/>
    </source>
</evidence>
<dbReference type="InterPro" id="IPR044516">
    <property type="entry name" value="UXS-like"/>
</dbReference>
<dbReference type="Pfam" id="PF01370">
    <property type="entry name" value="Epimerase"/>
    <property type="match status" value="1"/>
</dbReference>
<dbReference type="EC" id="4.2.1.46" evidence="15"/>
<comment type="cofactor">
    <cofactor evidence="1">
        <name>NAD(+)</name>
        <dbReference type="ChEBI" id="CHEBI:57540"/>
    </cofactor>
</comment>
<accession>A0A9W4H176</accession>
<protein>
    <submittedName>
        <fullName evidence="15">dTDP-glucose 4,6-dehydratase</fullName>
        <ecNumber evidence="15">4.2.1.46</ecNumber>
    </submittedName>
</protein>
<evidence type="ECO:0000256" key="9">
    <source>
        <dbReference type="ARBA" id="ARBA00023136"/>
    </source>
</evidence>
<dbReference type="InterPro" id="IPR036291">
    <property type="entry name" value="NAD(P)-bd_dom_sf"/>
</dbReference>
<keyword evidence="5" id="KW-0735">Signal-anchor</keyword>
<evidence type="ECO:0000259" key="14">
    <source>
        <dbReference type="Pfam" id="PF01370"/>
    </source>
</evidence>
<evidence type="ECO:0000256" key="5">
    <source>
        <dbReference type="ARBA" id="ARBA00022968"/>
    </source>
</evidence>
<keyword evidence="4" id="KW-0210">Decarboxylase</keyword>
<feature type="domain" description="NAD-dependent epimerase/dehydratase" evidence="14">
    <location>
        <begin position="35"/>
        <end position="269"/>
    </location>
</feature>
<comment type="subcellular location">
    <subcellularLocation>
        <location evidence="2">Golgi apparatus membrane</location>
        <topology evidence="2">Single-pass type II membrane protein</topology>
    </subcellularLocation>
    <subcellularLocation>
        <location evidence="12">Golgi apparatus</location>
        <location evidence="12">Golgi stack membrane</location>
    </subcellularLocation>
</comment>
<feature type="region of interest" description="Disordered" evidence="13">
    <location>
        <begin position="1"/>
        <end position="31"/>
    </location>
</feature>
<dbReference type="SUPFAM" id="SSF51735">
    <property type="entry name" value="NAD(P)-binding Rossmann-fold domains"/>
    <property type="match status" value="1"/>
</dbReference>
<dbReference type="Gene3D" id="3.90.25.10">
    <property type="entry name" value="UDP-galactose 4-epimerase, domain 1"/>
    <property type="match status" value="1"/>
</dbReference>
<keyword evidence="11 15" id="KW-0456">Lyase</keyword>
<dbReference type="FunFam" id="3.40.50.720:FF:000065">
    <property type="entry name" value="UDP-glucuronic acid decarboxylase 1"/>
    <property type="match status" value="1"/>
</dbReference>
<dbReference type="GO" id="GO:0008460">
    <property type="term" value="F:dTDP-glucose 4,6-dehydratase activity"/>
    <property type="evidence" value="ECO:0007669"/>
    <property type="project" value="UniProtKB-EC"/>
</dbReference>
<dbReference type="PANTHER" id="PTHR43078">
    <property type="entry name" value="UDP-GLUCURONIC ACID DECARBOXYLASE-RELATED"/>
    <property type="match status" value="1"/>
</dbReference>
<reference evidence="15" key="1">
    <citation type="submission" date="2021-06" db="EMBL/GenBank/DDBJ databases">
        <authorList>
            <person name="Arsene-Ploetze F."/>
        </authorList>
    </citation>
    <scope>NUCLEOTIDE SEQUENCE</scope>
    <source>
        <strain evidence="15">SBRY1</strain>
    </source>
</reference>
<proteinExistence type="predicted"/>
<gene>
    <name evidence="15" type="ORF">SBRY_30538</name>
</gene>
<keyword evidence="16" id="KW-1185">Reference proteome</keyword>
<dbReference type="EMBL" id="CAJVAX010000017">
    <property type="protein sequence ID" value="CAG7641459.1"/>
    <property type="molecule type" value="Genomic_DNA"/>
</dbReference>
<evidence type="ECO:0000256" key="13">
    <source>
        <dbReference type="SAM" id="MobiDB-lite"/>
    </source>
</evidence>
<evidence type="ECO:0000256" key="1">
    <source>
        <dbReference type="ARBA" id="ARBA00001911"/>
    </source>
</evidence>
<dbReference type="Gene3D" id="3.40.50.720">
    <property type="entry name" value="NAD(P)-binding Rossmann-like Domain"/>
    <property type="match status" value="1"/>
</dbReference>
<evidence type="ECO:0000256" key="12">
    <source>
        <dbReference type="ARBA" id="ARBA00037859"/>
    </source>
</evidence>
<evidence type="ECO:0000256" key="2">
    <source>
        <dbReference type="ARBA" id="ARBA00004323"/>
    </source>
</evidence>
<evidence type="ECO:0000256" key="6">
    <source>
        <dbReference type="ARBA" id="ARBA00022989"/>
    </source>
</evidence>
<evidence type="ECO:0000256" key="11">
    <source>
        <dbReference type="ARBA" id="ARBA00023239"/>
    </source>
</evidence>